<organism evidence="9 10">
    <name type="scientific">Dipodomys ordii</name>
    <name type="common">Ord's kangaroo rat</name>
    <dbReference type="NCBI Taxonomy" id="10020"/>
    <lineage>
        <taxon>Eukaryota</taxon>
        <taxon>Metazoa</taxon>
        <taxon>Chordata</taxon>
        <taxon>Craniata</taxon>
        <taxon>Vertebrata</taxon>
        <taxon>Euteleostomi</taxon>
        <taxon>Mammalia</taxon>
        <taxon>Eutheria</taxon>
        <taxon>Euarchontoglires</taxon>
        <taxon>Glires</taxon>
        <taxon>Rodentia</taxon>
        <taxon>Castorimorpha</taxon>
        <taxon>Heteromyidae</taxon>
        <taxon>Dipodomyinae</taxon>
        <taxon>Dipodomys</taxon>
    </lineage>
</organism>
<gene>
    <name evidence="10" type="primary">Ifi30</name>
</gene>
<dbReference type="InterPro" id="IPR004911">
    <property type="entry name" value="Interferon-induced_GILT"/>
</dbReference>
<proteinExistence type="inferred from homology"/>
<evidence type="ECO:0000256" key="6">
    <source>
        <dbReference type="ARBA" id="ARBA00059163"/>
    </source>
</evidence>
<evidence type="ECO:0000256" key="1">
    <source>
        <dbReference type="ARBA" id="ARBA00005679"/>
    </source>
</evidence>
<accession>A0A1S3GYS9</accession>
<dbReference type="GO" id="GO:0002376">
    <property type="term" value="P:immune system process"/>
    <property type="evidence" value="ECO:0007669"/>
    <property type="project" value="UniProtKB-KW"/>
</dbReference>
<dbReference type="CTD" id="10437"/>
<keyword evidence="7" id="KW-1015">Disulfide bond</keyword>
<evidence type="ECO:0000256" key="4">
    <source>
        <dbReference type="ARBA" id="ARBA00022729"/>
    </source>
</evidence>
<sequence length="137" mass="14969">MAWSLTPRLPQLLLLLAVLAAARAAFVEAISEGTDACQPQGFCLRGAPRARSAGAVNVSLYYESLCGGCREFLVRGLFPTWLMVLEILNVTLVPYGNARERNVSGSWEFECQHGERECALNKVEACVLDLLPPDPAF</sequence>
<dbReference type="OrthoDB" id="958254at2759"/>
<dbReference type="FunCoup" id="A0A1S3GYS9">
    <property type="interactions" value="457"/>
</dbReference>
<feature type="signal peptide" evidence="8">
    <location>
        <begin position="1"/>
        <end position="24"/>
    </location>
</feature>
<comment type="function">
    <text evidence="6">Lysosomal thiol reductase that can reduce protein disulfide bonds. May facilitate the complete unfolding of proteins destined for lysosomal degradation. Plays an important role in antigen processing. Facilitates the generation of MHC class II-restricted epitodes from disulfide bond-containing antigen by the endocytic reduction of disulfide bonds. Also facilitates MHC class I-restricted recognition of exogenous antigens containing disulfide bonds by CD8+ T-cells or crosspresentation.</text>
</comment>
<comment type="function">
    <text evidence="7">Lysosomal thiol reductase that can reduce protein disulfide bonds. Facilitates the complete unfolding of proteins destined for lysosomal degradation. Plays an important role in antigen processing.</text>
</comment>
<keyword evidence="5 7" id="KW-0325">Glycoprotein</keyword>
<dbReference type="Proteomes" id="UP000081671">
    <property type="component" value="Unplaced"/>
</dbReference>
<dbReference type="EC" id="1.8.-.-" evidence="7"/>
<dbReference type="Pfam" id="PF03227">
    <property type="entry name" value="GILT"/>
    <property type="match status" value="1"/>
</dbReference>
<evidence type="ECO:0000313" key="10">
    <source>
        <dbReference type="RefSeq" id="XP_012893102.1"/>
    </source>
</evidence>
<dbReference type="GO" id="GO:0005764">
    <property type="term" value="C:lysosome"/>
    <property type="evidence" value="ECO:0007669"/>
    <property type="project" value="UniProtKB-SubCell"/>
</dbReference>
<evidence type="ECO:0000256" key="7">
    <source>
        <dbReference type="RuleBase" id="RU369109"/>
    </source>
</evidence>
<evidence type="ECO:0000256" key="3">
    <source>
        <dbReference type="ARBA" id="ARBA00022525"/>
    </source>
</evidence>
<dbReference type="PANTHER" id="PTHR13234">
    <property type="entry name" value="GAMMA-INTERFERON INDUCIBLE LYSOSOMAL THIOL REDUCTASE GILT"/>
    <property type="match status" value="1"/>
</dbReference>
<comment type="subunit">
    <text evidence="2 7">Dimer; disulfide-linked.</text>
</comment>
<keyword evidence="9" id="KW-1185">Reference proteome</keyword>
<keyword evidence="4 7" id="KW-0732">Signal</keyword>
<comment type="similarity">
    <text evidence="1 7">Belongs to the GILT family.</text>
</comment>
<comment type="subcellular location">
    <subcellularLocation>
        <location evidence="7">Secreted</location>
    </subcellularLocation>
    <subcellularLocation>
        <location evidence="7">Lysosome</location>
    </subcellularLocation>
</comment>
<dbReference type="KEGG" id="dord:106002898"/>
<keyword evidence="7" id="KW-0391">Immunity</keyword>
<dbReference type="GO" id="GO:0005576">
    <property type="term" value="C:extracellular region"/>
    <property type="evidence" value="ECO:0007669"/>
    <property type="project" value="UniProtKB-SubCell"/>
</dbReference>
<evidence type="ECO:0000256" key="2">
    <source>
        <dbReference type="ARBA" id="ARBA00011615"/>
    </source>
</evidence>
<feature type="chain" id="PRO_5010270020" description="Gamma-interferon-inducible lysosomal thiol reductase" evidence="8">
    <location>
        <begin position="25"/>
        <end position="137"/>
    </location>
</feature>
<evidence type="ECO:0000313" key="9">
    <source>
        <dbReference type="Proteomes" id="UP000081671"/>
    </source>
</evidence>
<dbReference type="GeneID" id="106002898"/>
<keyword evidence="7" id="KW-0676">Redox-active center</keyword>
<dbReference type="RefSeq" id="XP_012893102.1">
    <property type="nucleotide sequence ID" value="XM_013037648.1"/>
</dbReference>
<reference evidence="10" key="1">
    <citation type="submission" date="2025-08" db="UniProtKB">
        <authorList>
            <consortium name="RefSeq"/>
        </authorList>
    </citation>
    <scope>IDENTIFICATION</scope>
    <source>
        <tissue evidence="10">Kidney</tissue>
    </source>
</reference>
<dbReference type="PANTHER" id="PTHR13234:SF8">
    <property type="entry name" value="GAMMA-INTERFERON-INDUCIBLE LYSOSOMAL THIOL REDUCTASE"/>
    <property type="match status" value="1"/>
</dbReference>
<dbReference type="GO" id="GO:0016671">
    <property type="term" value="F:oxidoreductase activity, acting on a sulfur group of donors, disulfide as acceptor"/>
    <property type="evidence" value="ECO:0007669"/>
    <property type="project" value="UniProtKB-UniRule"/>
</dbReference>
<evidence type="ECO:0000256" key="8">
    <source>
        <dbReference type="SAM" id="SignalP"/>
    </source>
</evidence>
<dbReference type="AlphaFoldDB" id="A0A1S3GYS9"/>
<evidence type="ECO:0000256" key="5">
    <source>
        <dbReference type="ARBA" id="ARBA00023180"/>
    </source>
</evidence>
<keyword evidence="3 7" id="KW-0964">Secreted</keyword>
<name>A0A1S3GYS9_DIPOR</name>
<keyword evidence="7" id="KW-0458">Lysosome</keyword>
<keyword evidence="7" id="KW-0560">Oxidoreductase</keyword>
<protein>
    <recommendedName>
        <fullName evidence="7">Gamma-interferon-inducible lysosomal thiol reductase</fullName>
        <ecNumber evidence="7">1.8.-.-</ecNumber>
    </recommendedName>
    <alternativeName>
        <fullName evidence="7">Gamma-interferon-inducible protein IP-30</fullName>
    </alternativeName>
</protein>
<dbReference type="InParanoid" id="A0A1S3GYS9"/>